<comment type="similarity">
    <text evidence="2 10 11">Belongs to the glutamine synthetase family.</text>
</comment>
<dbReference type="EMBL" id="CAUZLR010000001">
    <property type="protein sequence ID" value="CAK1227154.1"/>
    <property type="molecule type" value="Genomic_DNA"/>
</dbReference>
<dbReference type="EC" id="6.3.1.2" evidence="3 12"/>
<name>A0ABM9MMP9_9LACO</name>
<organism evidence="15 16">
    <name type="scientific">Fructobacillus fructosus</name>
    <dbReference type="NCBI Taxonomy" id="1631"/>
    <lineage>
        <taxon>Bacteria</taxon>
        <taxon>Bacillati</taxon>
        <taxon>Bacillota</taxon>
        <taxon>Bacilli</taxon>
        <taxon>Lactobacillales</taxon>
        <taxon>Lactobacillaceae</taxon>
        <taxon>Fructobacillus</taxon>
    </lineage>
</organism>
<evidence type="ECO:0000259" key="14">
    <source>
        <dbReference type="PROSITE" id="PS51987"/>
    </source>
</evidence>
<dbReference type="InterPro" id="IPR008147">
    <property type="entry name" value="Gln_synt_N"/>
</dbReference>
<dbReference type="NCBIfam" id="TIGR00653">
    <property type="entry name" value="GlnA"/>
    <property type="match status" value="1"/>
</dbReference>
<dbReference type="InterPro" id="IPR004809">
    <property type="entry name" value="Gln_synth_I"/>
</dbReference>
<accession>A0ABM9MMP9</accession>
<dbReference type="Gene3D" id="3.30.590.10">
    <property type="entry name" value="Glutamine synthetase/guanido kinase, catalytic domain"/>
    <property type="match status" value="1"/>
</dbReference>
<dbReference type="PANTHER" id="PTHR43407">
    <property type="entry name" value="GLUTAMINE SYNTHETASE"/>
    <property type="match status" value="1"/>
</dbReference>
<dbReference type="InterPro" id="IPR036651">
    <property type="entry name" value="Gln_synt_N_sf"/>
</dbReference>
<dbReference type="PROSITE" id="PS00180">
    <property type="entry name" value="GLNA_1"/>
    <property type="match status" value="1"/>
</dbReference>
<evidence type="ECO:0000313" key="16">
    <source>
        <dbReference type="Proteomes" id="UP001314261"/>
    </source>
</evidence>
<evidence type="ECO:0000256" key="3">
    <source>
        <dbReference type="ARBA" id="ARBA00012937"/>
    </source>
</evidence>
<dbReference type="InterPro" id="IPR027302">
    <property type="entry name" value="Gln_synth_N_conserv_site"/>
</dbReference>
<evidence type="ECO:0000256" key="4">
    <source>
        <dbReference type="ARBA" id="ARBA00021364"/>
    </source>
</evidence>
<gene>
    <name evidence="15" type="ORF">R54839_PPFHFPJH_00250</name>
</gene>
<evidence type="ECO:0000256" key="8">
    <source>
        <dbReference type="ARBA" id="ARBA00022840"/>
    </source>
</evidence>
<dbReference type="InterPro" id="IPR008146">
    <property type="entry name" value="Gln_synth_cat_dom"/>
</dbReference>
<feature type="domain" description="GS catalytic" evidence="14">
    <location>
        <begin position="112"/>
        <end position="449"/>
    </location>
</feature>
<dbReference type="PROSITE" id="PS51987">
    <property type="entry name" value="GS_CATALYTIC"/>
    <property type="match status" value="1"/>
</dbReference>
<dbReference type="Pfam" id="PF00120">
    <property type="entry name" value="Gln-synt_C"/>
    <property type="match status" value="1"/>
</dbReference>
<evidence type="ECO:0000259" key="13">
    <source>
        <dbReference type="PROSITE" id="PS51986"/>
    </source>
</evidence>
<comment type="catalytic activity">
    <reaction evidence="9 12">
        <text>L-glutamate + NH4(+) + ATP = L-glutamine + ADP + phosphate + H(+)</text>
        <dbReference type="Rhea" id="RHEA:16169"/>
        <dbReference type="ChEBI" id="CHEBI:15378"/>
        <dbReference type="ChEBI" id="CHEBI:28938"/>
        <dbReference type="ChEBI" id="CHEBI:29985"/>
        <dbReference type="ChEBI" id="CHEBI:30616"/>
        <dbReference type="ChEBI" id="CHEBI:43474"/>
        <dbReference type="ChEBI" id="CHEBI:58359"/>
        <dbReference type="ChEBI" id="CHEBI:456216"/>
        <dbReference type="EC" id="6.3.1.2"/>
    </reaction>
</comment>
<evidence type="ECO:0000256" key="7">
    <source>
        <dbReference type="ARBA" id="ARBA00022741"/>
    </source>
</evidence>
<dbReference type="SUPFAM" id="SSF55931">
    <property type="entry name" value="Glutamine synthetase/guanido kinase"/>
    <property type="match status" value="1"/>
</dbReference>
<dbReference type="Pfam" id="PF03951">
    <property type="entry name" value="Gln-synt_N"/>
    <property type="match status" value="1"/>
</dbReference>
<dbReference type="InterPro" id="IPR014746">
    <property type="entry name" value="Gln_synth/guanido_kin_cat_dom"/>
</dbReference>
<keyword evidence="7 12" id="KW-0547">Nucleotide-binding</keyword>
<keyword evidence="5" id="KW-0963">Cytoplasm</keyword>
<dbReference type="Gene3D" id="3.10.20.70">
    <property type="entry name" value="Glutamine synthetase, N-terminal domain"/>
    <property type="match status" value="1"/>
</dbReference>
<dbReference type="SMART" id="SM01230">
    <property type="entry name" value="Gln-synt_C"/>
    <property type="match status" value="1"/>
</dbReference>
<dbReference type="RefSeq" id="WP_187753265.1">
    <property type="nucleotide sequence ID" value="NZ_CAUZLK010000001.1"/>
</dbReference>
<evidence type="ECO:0000313" key="15">
    <source>
        <dbReference type="EMBL" id="CAK1227154.1"/>
    </source>
</evidence>
<evidence type="ECO:0000256" key="12">
    <source>
        <dbReference type="RuleBase" id="RU004356"/>
    </source>
</evidence>
<dbReference type="PANTHER" id="PTHR43407:SF1">
    <property type="entry name" value="LENGSIN"/>
    <property type="match status" value="1"/>
</dbReference>
<evidence type="ECO:0000256" key="10">
    <source>
        <dbReference type="PROSITE-ProRule" id="PRU01330"/>
    </source>
</evidence>
<feature type="domain" description="GS beta-grasp" evidence="13">
    <location>
        <begin position="18"/>
        <end position="105"/>
    </location>
</feature>
<dbReference type="InterPro" id="IPR027303">
    <property type="entry name" value="Gln_synth_gly_rich_site"/>
</dbReference>
<sequence length="449" mass="50422">MTQKFMTKEEIKARVAEENVEFIRVTFTDVLGTIKNVEVPTSQLDKVLNNDLMFDGSSIEGFVRINESDMYLYPDLSTFLIFPWATDGHGGKVARLIADVYNKDRTPFAGDPRIALKKAVKHAQKQGFTEFNIGPEPEFFLFKLDEEGKPTMELNDHGSYFDLAPLDRGEDVRREIVLTLEKMGFEVEAAHHEVAAGQHEVDFRYDDVLDAADKIQTFKLVVKTIARENGYYATFMPKPISGINGSGMHINMSLFNENGNAFAGQDDDYLGLSDTALNFLGGVLKHAPALTAIANPTVNSYKRLTPGFEAPVYIAWSASNRSPMVRVPASRGLATRLELRTVDPTTNPYTCLAAILSAGLDGIEQHLEPTASVDKNIYLMDENERKKAGIKNLPDTLLDALEELEEDNVIIDAIGTHIIDKFTEAKRIEYTSYRQYVSKWELDNYFMNY</sequence>
<protein>
    <recommendedName>
        <fullName evidence="4 12">Glutamine synthetase</fullName>
        <ecNumber evidence="3 12">6.3.1.2</ecNumber>
    </recommendedName>
</protein>
<evidence type="ECO:0000256" key="6">
    <source>
        <dbReference type="ARBA" id="ARBA00022598"/>
    </source>
</evidence>
<evidence type="ECO:0000256" key="11">
    <source>
        <dbReference type="RuleBase" id="RU000384"/>
    </source>
</evidence>
<dbReference type="SUPFAM" id="SSF54368">
    <property type="entry name" value="Glutamine synthetase, N-terminal domain"/>
    <property type="match status" value="1"/>
</dbReference>
<keyword evidence="16" id="KW-1185">Reference proteome</keyword>
<dbReference type="PROSITE" id="PS00181">
    <property type="entry name" value="GLNA_ATP"/>
    <property type="match status" value="1"/>
</dbReference>
<comment type="caution">
    <text evidence="15">The sequence shown here is derived from an EMBL/GenBank/DDBJ whole genome shotgun (WGS) entry which is preliminary data.</text>
</comment>
<proteinExistence type="inferred from homology"/>
<evidence type="ECO:0000256" key="2">
    <source>
        <dbReference type="ARBA" id="ARBA00009897"/>
    </source>
</evidence>
<keyword evidence="6 12" id="KW-0436">Ligase</keyword>
<dbReference type="GO" id="GO:0004356">
    <property type="term" value="F:glutamine synthetase activity"/>
    <property type="evidence" value="ECO:0007669"/>
    <property type="project" value="UniProtKB-EC"/>
</dbReference>
<comment type="subcellular location">
    <subcellularLocation>
        <location evidence="1">Cytoplasm</location>
    </subcellularLocation>
</comment>
<evidence type="ECO:0000256" key="1">
    <source>
        <dbReference type="ARBA" id="ARBA00004496"/>
    </source>
</evidence>
<dbReference type="PROSITE" id="PS51986">
    <property type="entry name" value="GS_BETA_GRASP"/>
    <property type="match status" value="1"/>
</dbReference>
<evidence type="ECO:0000256" key="9">
    <source>
        <dbReference type="ARBA" id="ARBA00049436"/>
    </source>
</evidence>
<reference evidence="15 16" key="1">
    <citation type="submission" date="2023-10" db="EMBL/GenBank/DDBJ databases">
        <authorList>
            <person name="Botero Cardona J."/>
        </authorList>
    </citation>
    <scope>NUCLEOTIDE SEQUENCE [LARGE SCALE GENOMIC DNA]</scope>
    <source>
        <strain evidence="15 16">R-54839</strain>
    </source>
</reference>
<keyword evidence="8 12" id="KW-0067">ATP-binding</keyword>
<evidence type="ECO:0000256" key="5">
    <source>
        <dbReference type="ARBA" id="ARBA00022490"/>
    </source>
</evidence>
<dbReference type="Proteomes" id="UP001314261">
    <property type="component" value="Unassembled WGS sequence"/>
</dbReference>